<proteinExistence type="predicted"/>
<gene>
    <name evidence="1" type="ORF">FHS30_000354</name>
</gene>
<evidence type="ECO:0000313" key="1">
    <source>
        <dbReference type="EMBL" id="MBB3167178.1"/>
    </source>
</evidence>
<dbReference type="AlphaFoldDB" id="A0A839UNN3"/>
<protein>
    <submittedName>
        <fullName evidence="1">Uncharacterized protein</fullName>
    </submittedName>
</protein>
<dbReference type="Proteomes" id="UP000559987">
    <property type="component" value="Unassembled WGS sequence"/>
</dbReference>
<reference evidence="1 2" key="1">
    <citation type="submission" date="2020-08" db="EMBL/GenBank/DDBJ databases">
        <title>Genomic Encyclopedia of Type Strains, Phase III (KMG-III): the genomes of soil and plant-associated and newly described type strains.</title>
        <authorList>
            <person name="Whitman W."/>
        </authorList>
    </citation>
    <scope>NUCLEOTIDE SEQUENCE [LARGE SCALE GENOMIC DNA]</scope>
    <source>
        <strain evidence="1 2">CECT 8571</strain>
    </source>
</reference>
<keyword evidence="2" id="KW-1185">Reference proteome</keyword>
<comment type="caution">
    <text evidence="1">The sequence shown here is derived from an EMBL/GenBank/DDBJ whole genome shotgun (WGS) entry which is preliminary data.</text>
</comment>
<name>A0A839UNN3_9GAMM</name>
<evidence type="ECO:0000313" key="2">
    <source>
        <dbReference type="Proteomes" id="UP000559987"/>
    </source>
</evidence>
<accession>A0A839UNN3</accession>
<dbReference type="RefSeq" id="WP_183909286.1">
    <property type="nucleotide sequence ID" value="NZ_JACHXZ010000001.1"/>
</dbReference>
<organism evidence="1 2">
    <name type="scientific">Simiduia aestuariiviva</name>
    <dbReference type="NCBI Taxonomy" id="1510459"/>
    <lineage>
        <taxon>Bacteria</taxon>
        <taxon>Pseudomonadati</taxon>
        <taxon>Pseudomonadota</taxon>
        <taxon>Gammaproteobacteria</taxon>
        <taxon>Cellvibrionales</taxon>
        <taxon>Cellvibrionaceae</taxon>
        <taxon>Simiduia</taxon>
    </lineage>
</organism>
<sequence length="86" mass="9618">MNPDISISIPSHLQKKCGRNLHWDFYRVDVRLKSGRVIRGLSVHSAKAFVPASGEGGGKYDFESSDIENIRPATFVSRLKTLLCGW</sequence>
<dbReference type="EMBL" id="JACHXZ010000001">
    <property type="protein sequence ID" value="MBB3167178.1"/>
    <property type="molecule type" value="Genomic_DNA"/>
</dbReference>